<protein>
    <recommendedName>
        <fullName evidence="6 7">Polyphosphate kinase</fullName>
        <ecNumber evidence="6 7">2.7.4.1</ecNumber>
    </recommendedName>
    <alternativeName>
        <fullName evidence="6">ATP-polyphosphate phosphotransferase</fullName>
    </alternativeName>
    <alternativeName>
        <fullName evidence="6">Polyphosphoric acid kinase</fullName>
    </alternativeName>
</protein>
<dbReference type="PANTHER" id="PTHR30218">
    <property type="entry name" value="POLYPHOSPHATE KINASE"/>
    <property type="match status" value="1"/>
</dbReference>
<dbReference type="GO" id="GO:0046872">
    <property type="term" value="F:metal ion binding"/>
    <property type="evidence" value="ECO:0007669"/>
    <property type="project" value="UniProtKB-KW"/>
</dbReference>
<dbReference type="InterPro" id="IPR041108">
    <property type="entry name" value="PP_kinase_C_1"/>
</dbReference>
<feature type="binding site" evidence="6">
    <location>
        <position position="463"/>
    </location>
    <ligand>
        <name>Mg(2+)</name>
        <dbReference type="ChEBI" id="CHEBI:18420"/>
    </ligand>
</feature>
<accession>A0A3M0CJL5</accession>
<feature type="binding site" evidence="6">
    <location>
        <position position="433"/>
    </location>
    <ligand>
        <name>Mg(2+)</name>
        <dbReference type="ChEBI" id="CHEBI:18420"/>
    </ligand>
</feature>
<evidence type="ECO:0000259" key="9">
    <source>
        <dbReference type="Pfam" id="PF02503"/>
    </source>
</evidence>
<keyword evidence="4 6" id="KW-0418">Kinase</keyword>
<keyword evidence="6" id="KW-0460">Magnesium</keyword>
<feature type="binding site" evidence="6">
    <location>
        <position position="111"/>
    </location>
    <ligand>
        <name>ATP</name>
        <dbReference type="ChEBI" id="CHEBI:30616"/>
    </ligand>
</feature>
<dbReference type="NCBIfam" id="NF003919">
    <property type="entry name" value="PRK05443.1-4"/>
    <property type="match status" value="1"/>
</dbReference>
<feature type="domain" description="Polyphosphate kinase C-terminal" evidence="11">
    <location>
        <begin position="561"/>
        <end position="731"/>
    </location>
</feature>
<dbReference type="GO" id="GO:0006799">
    <property type="term" value="P:polyphosphate biosynthetic process"/>
    <property type="evidence" value="ECO:0007669"/>
    <property type="project" value="UniProtKB-UniRule"/>
</dbReference>
<name>A0A3M0CJL5_9PROT</name>
<feature type="domain" description="Polyphosphate kinase middle" evidence="9">
    <location>
        <begin position="187"/>
        <end position="359"/>
    </location>
</feature>
<evidence type="ECO:0000256" key="5">
    <source>
        <dbReference type="ARBA" id="ARBA00022840"/>
    </source>
</evidence>
<dbReference type="SUPFAM" id="SSF140356">
    <property type="entry name" value="PPK N-terminal domain-like"/>
    <property type="match status" value="1"/>
</dbReference>
<dbReference type="GO" id="GO:0008976">
    <property type="term" value="F:polyphosphate kinase activity"/>
    <property type="evidence" value="ECO:0007669"/>
    <property type="project" value="UniProtKB-UniRule"/>
</dbReference>
<keyword evidence="3 6" id="KW-0547">Nucleotide-binding</keyword>
<dbReference type="GO" id="GO:0009358">
    <property type="term" value="C:polyphosphate kinase complex"/>
    <property type="evidence" value="ECO:0007669"/>
    <property type="project" value="InterPro"/>
</dbReference>
<dbReference type="CDD" id="cd09168">
    <property type="entry name" value="PLDc_PaPPK1_C2_like"/>
    <property type="match status" value="1"/>
</dbReference>
<dbReference type="FunCoup" id="A0A3M0CJL5">
    <property type="interactions" value="255"/>
</dbReference>
<keyword evidence="5 6" id="KW-0067">ATP-binding</keyword>
<dbReference type="PIRSF" id="PIRSF015589">
    <property type="entry name" value="PP_kinase"/>
    <property type="match status" value="1"/>
</dbReference>
<evidence type="ECO:0000256" key="4">
    <source>
        <dbReference type="ARBA" id="ARBA00022777"/>
    </source>
</evidence>
<sequence length="783" mass="88096">MADHSSETSQNGRAGQAPADHASQADHAPQADHANDAGLPGGEGAADTPPGGHMAARQTISRRLRAMSGNTKYLNRELSWLEFNMRVLEEAQNTRHPLLERLRFLSISGNNLDEFYMVRVAGLRAQCDMDAEIMSEDGLTPHQQLSKVNAMAERLMELQQEVWGVLRQEMRENRIEVLDADEVISQERAWLESEFKDNIQPLLTPIAVDPAHPFPFIPNLGFTMALSLRRIADGETMLALIPMPHHMKRFVRLPGQVVRFIALEKLLTLFFDEIFPGYDVLGSGVFRIVRDSDIEIEEEAEDLVRVFESALKRRRRGRVIRLSIDTSMPEDMRNLVIRRLDADEQAVVPMNGILGINDVGALIVDDFPDMKFLPYNPRYPERVKDFGGDIFKAIAAKDFVVHHPYESFEVVHQFLRQAARDPDVVAIKQTLYRAGSQSQIIRALIEAAEAGKAVTAIVELKARFDEAQNIKWARDLERAGVHVVYGFIEMKTHAKVSMVVRREGGRLKSYMHFGTGNYHPITAKIYTDTSFFTADPALARDSNKMFNYLTGYIEPVALEKLVLSPFRMRDFLIEKIEEEIVHARAGRPAAVWAKMNSLLDPKIIDKLYEASLNGVQVDLIIRGICTIKPGIKDLSENIRVRSIVGRFLEHSRICCFGNGFGLPSRQATVYISSADWMPRNFDRRVEQLVPIENPTVHDQIMGQIIAANLKDTEQTWIMNSDGSYTRYERPKGDKGFIAHDYFMTYPSMSGRGTALSEGKAIPPLLNYLQDAVPTGPAPVSGAA</sequence>
<dbReference type="InterPro" id="IPR036830">
    <property type="entry name" value="PP_kinase_middle_dom_sf"/>
</dbReference>
<dbReference type="Gene3D" id="1.20.58.310">
    <property type="entry name" value="Polyphosphate kinase N-terminal domain"/>
    <property type="match status" value="1"/>
</dbReference>
<evidence type="ECO:0000256" key="6">
    <source>
        <dbReference type="HAMAP-Rule" id="MF_00347"/>
    </source>
</evidence>
<evidence type="ECO:0000259" key="11">
    <source>
        <dbReference type="Pfam" id="PF13090"/>
    </source>
</evidence>
<dbReference type="Gene3D" id="3.30.1840.10">
    <property type="entry name" value="Polyphosphate kinase middle domain"/>
    <property type="match status" value="1"/>
</dbReference>
<feature type="active site" description="Phosphohistidine intermediate" evidence="6">
    <location>
        <position position="493"/>
    </location>
</feature>
<evidence type="ECO:0000256" key="3">
    <source>
        <dbReference type="ARBA" id="ARBA00022741"/>
    </source>
</evidence>
<dbReference type="SUPFAM" id="SSF143724">
    <property type="entry name" value="PHP14-like"/>
    <property type="match status" value="1"/>
</dbReference>
<evidence type="ECO:0000313" key="13">
    <source>
        <dbReference type="EMBL" id="RMB08600.1"/>
    </source>
</evidence>
<dbReference type="InterPro" id="IPR024953">
    <property type="entry name" value="PP_kinase_middle"/>
</dbReference>
<comment type="PTM">
    <text evidence="6 7">An intermediate of this reaction is the autophosphorylated ppk in which a phosphate is covalently linked to a histidine residue through a N-P bond.</text>
</comment>
<dbReference type="Pfam" id="PF13090">
    <property type="entry name" value="PP_kinase_C"/>
    <property type="match status" value="1"/>
</dbReference>
<feature type="binding site" evidence="6">
    <location>
        <position position="622"/>
    </location>
    <ligand>
        <name>ATP</name>
        <dbReference type="ChEBI" id="CHEBI:30616"/>
    </ligand>
</feature>
<keyword evidence="1 6" id="KW-0597">Phosphoprotein</keyword>
<keyword evidence="2 6" id="KW-0808">Transferase</keyword>
<dbReference type="NCBIfam" id="NF003918">
    <property type="entry name" value="PRK05443.1-2"/>
    <property type="match status" value="1"/>
</dbReference>
<evidence type="ECO:0000313" key="14">
    <source>
        <dbReference type="Proteomes" id="UP000271227"/>
    </source>
</evidence>
<dbReference type="Pfam" id="PF13089">
    <property type="entry name" value="PP_kinase_N"/>
    <property type="match status" value="1"/>
</dbReference>
<comment type="cofactor">
    <cofactor evidence="6">
        <name>Mg(2+)</name>
        <dbReference type="ChEBI" id="CHEBI:18420"/>
    </cofactor>
</comment>
<dbReference type="Gene3D" id="3.30.870.10">
    <property type="entry name" value="Endonuclease Chain A"/>
    <property type="match status" value="2"/>
</dbReference>
<proteinExistence type="inferred from homology"/>
<evidence type="ECO:0000256" key="1">
    <source>
        <dbReference type="ARBA" id="ARBA00022553"/>
    </source>
</evidence>
<feature type="binding site" evidence="6">
    <location>
        <position position="650"/>
    </location>
    <ligand>
        <name>ATP</name>
        <dbReference type="ChEBI" id="CHEBI:30616"/>
    </ligand>
</feature>
<dbReference type="EMBL" id="REFR01000010">
    <property type="protein sequence ID" value="RMB08600.1"/>
    <property type="molecule type" value="Genomic_DNA"/>
</dbReference>
<dbReference type="InParanoid" id="A0A3M0CJL5"/>
<dbReference type="InterPro" id="IPR025198">
    <property type="entry name" value="PPK_N_dom"/>
</dbReference>
<dbReference type="GO" id="GO:0005524">
    <property type="term" value="F:ATP binding"/>
    <property type="evidence" value="ECO:0007669"/>
    <property type="project" value="UniProtKB-KW"/>
</dbReference>
<comment type="catalytic activity">
    <reaction evidence="6 7">
        <text>[phosphate](n) + ATP = [phosphate](n+1) + ADP</text>
        <dbReference type="Rhea" id="RHEA:19573"/>
        <dbReference type="Rhea" id="RHEA-COMP:9859"/>
        <dbReference type="Rhea" id="RHEA-COMP:14280"/>
        <dbReference type="ChEBI" id="CHEBI:16838"/>
        <dbReference type="ChEBI" id="CHEBI:30616"/>
        <dbReference type="ChEBI" id="CHEBI:456216"/>
        <dbReference type="EC" id="2.7.4.1"/>
    </reaction>
</comment>
<feature type="domain" description="Polyphosphate kinase N-terminal" evidence="10">
    <location>
        <begin position="73"/>
        <end position="177"/>
    </location>
</feature>
<dbReference type="NCBIfam" id="NF003921">
    <property type="entry name" value="PRK05443.2-2"/>
    <property type="match status" value="1"/>
</dbReference>
<evidence type="ECO:0000259" key="12">
    <source>
        <dbReference type="Pfam" id="PF17941"/>
    </source>
</evidence>
<keyword evidence="14" id="KW-1185">Reference proteome</keyword>
<dbReference type="Pfam" id="PF02503">
    <property type="entry name" value="PP_kinase"/>
    <property type="match status" value="1"/>
</dbReference>
<dbReference type="AlphaFoldDB" id="A0A3M0CJL5"/>
<comment type="similarity">
    <text evidence="6 7">Belongs to the polyphosphate kinase 1 (PPK1) family.</text>
</comment>
<dbReference type="EC" id="2.7.4.1" evidence="6 7"/>
<dbReference type="Proteomes" id="UP000271227">
    <property type="component" value="Unassembled WGS sequence"/>
</dbReference>
<dbReference type="InterPro" id="IPR036832">
    <property type="entry name" value="PPK_N_dom_sf"/>
</dbReference>
<dbReference type="Pfam" id="PF17941">
    <property type="entry name" value="PP_kinase_C_1"/>
    <property type="match status" value="1"/>
</dbReference>
<gene>
    <name evidence="6" type="primary">ppk</name>
    <name evidence="13" type="ORF">BXY39_1235</name>
</gene>
<keyword evidence="6" id="KW-0479">Metal-binding</keyword>
<dbReference type="InterPro" id="IPR003414">
    <property type="entry name" value="PP_kinase"/>
</dbReference>
<evidence type="ECO:0000259" key="10">
    <source>
        <dbReference type="Pfam" id="PF13089"/>
    </source>
</evidence>
<dbReference type="CDD" id="cd09165">
    <property type="entry name" value="PLDc_PaPPK1_C1_like"/>
    <property type="match status" value="1"/>
</dbReference>
<reference evidence="13 14" key="1">
    <citation type="submission" date="2018-10" db="EMBL/GenBank/DDBJ databases">
        <title>Genomic Encyclopedia of Archaeal and Bacterial Type Strains, Phase II (KMG-II): from individual species to whole genera.</title>
        <authorList>
            <person name="Goeker M."/>
        </authorList>
    </citation>
    <scope>NUCLEOTIDE SEQUENCE [LARGE SCALE GENOMIC DNA]</scope>
    <source>
        <strain evidence="13 14">DSM 25217</strain>
    </source>
</reference>
<evidence type="ECO:0000256" key="2">
    <source>
        <dbReference type="ARBA" id="ARBA00022679"/>
    </source>
</evidence>
<dbReference type="SUPFAM" id="SSF56024">
    <property type="entry name" value="Phospholipase D/nuclease"/>
    <property type="match status" value="2"/>
</dbReference>
<dbReference type="NCBIfam" id="NF003917">
    <property type="entry name" value="PRK05443.1-1"/>
    <property type="match status" value="1"/>
</dbReference>
<dbReference type="InterPro" id="IPR025200">
    <property type="entry name" value="PPK_C_dom2"/>
</dbReference>
<comment type="function">
    <text evidence="6 7">Catalyzes the reversible transfer of the terminal phosphate of ATP to form a long-chain polyphosphate (polyP).</text>
</comment>
<evidence type="ECO:0000256" key="7">
    <source>
        <dbReference type="RuleBase" id="RU003800"/>
    </source>
</evidence>
<dbReference type="HAMAP" id="MF_00347">
    <property type="entry name" value="Polyphosphate_kinase"/>
    <property type="match status" value="1"/>
</dbReference>
<feature type="domain" description="Polyphosphate kinase C-terminal" evidence="12">
    <location>
        <begin position="389"/>
        <end position="553"/>
    </location>
</feature>
<dbReference type="PANTHER" id="PTHR30218:SF0">
    <property type="entry name" value="POLYPHOSPHATE KINASE"/>
    <property type="match status" value="1"/>
</dbReference>
<feature type="region of interest" description="Disordered" evidence="8">
    <location>
        <begin position="1"/>
        <end position="56"/>
    </location>
</feature>
<feature type="binding site" evidence="6">
    <location>
        <position position="526"/>
    </location>
    <ligand>
        <name>ATP</name>
        <dbReference type="ChEBI" id="CHEBI:30616"/>
    </ligand>
</feature>
<organism evidence="13 14">
    <name type="scientific">Eilatimonas milleporae</name>
    <dbReference type="NCBI Taxonomy" id="911205"/>
    <lineage>
        <taxon>Bacteria</taxon>
        <taxon>Pseudomonadati</taxon>
        <taxon>Pseudomonadota</taxon>
        <taxon>Alphaproteobacteria</taxon>
        <taxon>Kordiimonadales</taxon>
        <taxon>Kordiimonadaceae</taxon>
        <taxon>Eilatimonas</taxon>
    </lineage>
</organism>
<evidence type="ECO:0000256" key="8">
    <source>
        <dbReference type="SAM" id="MobiDB-lite"/>
    </source>
</evidence>
<comment type="caution">
    <text evidence="13">The sequence shown here is derived from an EMBL/GenBank/DDBJ whole genome shotgun (WGS) entry which is preliminary data.</text>
</comment>
<dbReference type="NCBIfam" id="TIGR03705">
    <property type="entry name" value="poly_P_kin"/>
    <property type="match status" value="1"/>
</dbReference>